<dbReference type="AlphaFoldDB" id="A0A285IBN1"/>
<dbReference type="Proteomes" id="UP000219573">
    <property type="component" value="Unassembled WGS sequence"/>
</dbReference>
<evidence type="ECO:0000313" key="1">
    <source>
        <dbReference type="EMBL" id="SNY44361.1"/>
    </source>
</evidence>
<protein>
    <submittedName>
        <fullName evidence="1">Uncharacterized protein</fullName>
    </submittedName>
</protein>
<proteinExistence type="predicted"/>
<dbReference type="OrthoDB" id="9952215at2"/>
<keyword evidence="2" id="KW-1185">Reference proteome</keyword>
<organism evidence="1 2">
    <name type="scientific">Orenia metallireducens</name>
    <dbReference type="NCBI Taxonomy" id="1413210"/>
    <lineage>
        <taxon>Bacteria</taxon>
        <taxon>Bacillati</taxon>
        <taxon>Bacillota</taxon>
        <taxon>Clostridia</taxon>
        <taxon>Halanaerobiales</taxon>
        <taxon>Halobacteroidaceae</taxon>
        <taxon>Orenia</taxon>
    </lineage>
</organism>
<accession>A0A285IBN1</accession>
<dbReference type="EMBL" id="OBDZ01000034">
    <property type="protein sequence ID" value="SNY44361.1"/>
    <property type="molecule type" value="Genomic_DNA"/>
</dbReference>
<dbReference type="RefSeq" id="WP_097019284.1">
    <property type="nucleotide sequence ID" value="NZ_OBDZ01000034.1"/>
</dbReference>
<sequence length="95" mass="11345">MIENKEKEEKINKMLAMDELDNLEDVKEMMKNGYEMTTPQEREKIANKIIFLAESIKENEFLAKETLNHFDFYREKMITRSLEEKDLGKKLANLN</sequence>
<name>A0A285IBN1_9FIRM</name>
<reference evidence="2" key="1">
    <citation type="submission" date="2017-09" db="EMBL/GenBank/DDBJ databases">
        <authorList>
            <person name="Varghese N."/>
            <person name="Submissions S."/>
        </authorList>
    </citation>
    <scope>NUCLEOTIDE SEQUENCE [LARGE SCALE GENOMIC DNA]</scope>
    <source>
        <strain evidence="2">MSL47</strain>
    </source>
</reference>
<gene>
    <name evidence="1" type="ORF">SAMN06265827_13425</name>
</gene>
<evidence type="ECO:0000313" key="2">
    <source>
        <dbReference type="Proteomes" id="UP000219573"/>
    </source>
</evidence>